<dbReference type="PANTHER" id="PTHR37534:SF48">
    <property type="entry name" value="FINGER DOMAIN PROTEIN, PUTATIVE-RELATED"/>
    <property type="match status" value="1"/>
</dbReference>
<keyword evidence="5" id="KW-0539">Nucleus</keyword>
<keyword evidence="3" id="KW-0238">DNA-binding</keyword>
<dbReference type="InterPro" id="IPR001138">
    <property type="entry name" value="Zn2Cys6_DnaBD"/>
</dbReference>
<dbReference type="GO" id="GO:0045944">
    <property type="term" value="P:positive regulation of transcription by RNA polymerase II"/>
    <property type="evidence" value="ECO:0007669"/>
    <property type="project" value="TreeGrafter"/>
</dbReference>
<keyword evidence="2" id="KW-0805">Transcription regulation</keyword>
<evidence type="ECO:0000256" key="5">
    <source>
        <dbReference type="ARBA" id="ARBA00023242"/>
    </source>
</evidence>
<reference evidence="8 9" key="1">
    <citation type="submission" date="2017-05" db="EMBL/GenBank/DDBJ databases">
        <title>Genome sequence for an aflatoxigenic pathogen of Argentinian peanut, Aspergillus arachidicola.</title>
        <authorList>
            <person name="Moore G."/>
            <person name="Beltz S.B."/>
            <person name="Mack B.M."/>
        </authorList>
    </citation>
    <scope>NUCLEOTIDE SEQUENCE [LARGE SCALE GENOMIC DNA]</scope>
    <source>
        <strain evidence="8 9">CBS 117610</strain>
    </source>
</reference>
<feature type="transmembrane region" description="Helical" evidence="7">
    <location>
        <begin position="287"/>
        <end position="306"/>
    </location>
</feature>
<gene>
    <name evidence="8" type="ORF">AARAC_006128</name>
</gene>
<dbReference type="CDD" id="cd00067">
    <property type="entry name" value="GAL4"/>
    <property type="match status" value="1"/>
</dbReference>
<keyword evidence="7" id="KW-1133">Transmembrane helix</keyword>
<dbReference type="GO" id="GO:0005634">
    <property type="term" value="C:nucleus"/>
    <property type="evidence" value="ECO:0007669"/>
    <property type="project" value="UniProtKB-SubCell"/>
</dbReference>
<dbReference type="SUPFAM" id="SSF57701">
    <property type="entry name" value="Zn2/Cys6 DNA-binding domain"/>
    <property type="match status" value="1"/>
</dbReference>
<dbReference type="EMBL" id="NEXV01000243">
    <property type="protein sequence ID" value="PIG86621.1"/>
    <property type="molecule type" value="Genomic_DNA"/>
</dbReference>
<keyword evidence="9" id="KW-1185">Reference proteome</keyword>
<name>A0A2G7G3E3_9EURO</name>
<evidence type="ECO:0000256" key="3">
    <source>
        <dbReference type="ARBA" id="ARBA00023125"/>
    </source>
</evidence>
<dbReference type="Pfam" id="PF11951">
    <property type="entry name" value="Fungal_trans_2"/>
    <property type="match status" value="1"/>
</dbReference>
<evidence type="ECO:0000313" key="9">
    <source>
        <dbReference type="Proteomes" id="UP000231358"/>
    </source>
</evidence>
<keyword evidence="7" id="KW-0812">Transmembrane</keyword>
<accession>A0A2G7G3E3</accession>
<dbReference type="InterPro" id="IPR021858">
    <property type="entry name" value="Fun_TF"/>
</dbReference>
<dbReference type="GO" id="GO:0000976">
    <property type="term" value="F:transcription cis-regulatory region binding"/>
    <property type="evidence" value="ECO:0007669"/>
    <property type="project" value="TreeGrafter"/>
</dbReference>
<dbReference type="InterPro" id="IPR036864">
    <property type="entry name" value="Zn2-C6_fun-type_DNA-bd_sf"/>
</dbReference>
<evidence type="ECO:0000256" key="4">
    <source>
        <dbReference type="ARBA" id="ARBA00023163"/>
    </source>
</evidence>
<sequence>MAEDRKRHCWECLRRSLVCDFSQPQCKRCSATGIVCPGYTDTQPLRLRWLVPGRVKSRRQKPTNKNTKEITEKHPASPKDVVNPPKELKTDLHVFVQATEYYNACIYPDLLHISRLGQNTAIYPITPPIFQMVIATHPDHIRLVIVCMTLSHRMNRARHGPECHALAQNFFHYRGQLIRSLSDDIKAEHKCTSDLVIAGILTLLLVDAQQGASPHYRCHLDGVRRIILLRGGICSLAQSAGMVPLLLFVVFITVMGDTSSPVPDLAMATSQFEELDFMIEQYGGRPFAFATYPTALFAEIIEINYLRVRASKSDRTAASVFTNDAYEILNRIHSFSPEQWAEPKFTAHAEWVLLGNIHQAAVALYCILSLQSLAILPRSSFLQQHCISHAQLLQRLLSQALTFHRVERFIIWDIVVLGVAAVNDAGIRAFIREQLPELSHSTGTYAPLMAKALLERFWASGETHWDACFDQPYTFAMNMSVDVSGLG</sequence>
<keyword evidence="4" id="KW-0804">Transcription</keyword>
<dbReference type="AlphaFoldDB" id="A0A2G7G3E3"/>
<dbReference type="GO" id="GO:0008270">
    <property type="term" value="F:zinc ion binding"/>
    <property type="evidence" value="ECO:0007669"/>
    <property type="project" value="InterPro"/>
</dbReference>
<organism evidence="8 9">
    <name type="scientific">Aspergillus arachidicola</name>
    <dbReference type="NCBI Taxonomy" id="656916"/>
    <lineage>
        <taxon>Eukaryota</taxon>
        <taxon>Fungi</taxon>
        <taxon>Dikarya</taxon>
        <taxon>Ascomycota</taxon>
        <taxon>Pezizomycotina</taxon>
        <taxon>Eurotiomycetes</taxon>
        <taxon>Eurotiomycetidae</taxon>
        <taxon>Eurotiales</taxon>
        <taxon>Aspergillaceae</taxon>
        <taxon>Aspergillus</taxon>
        <taxon>Aspergillus subgen. Circumdati</taxon>
    </lineage>
</organism>
<keyword evidence="7" id="KW-0472">Membrane</keyword>
<proteinExistence type="predicted"/>
<evidence type="ECO:0000313" key="8">
    <source>
        <dbReference type="EMBL" id="PIG86621.1"/>
    </source>
</evidence>
<comment type="caution">
    <text evidence="8">The sequence shown here is derived from an EMBL/GenBank/DDBJ whole genome shotgun (WGS) entry which is preliminary data.</text>
</comment>
<feature type="region of interest" description="Disordered" evidence="6">
    <location>
        <begin position="56"/>
        <end position="83"/>
    </location>
</feature>
<dbReference type="PANTHER" id="PTHR37534">
    <property type="entry name" value="TRANSCRIPTIONAL ACTIVATOR PROTEIN UGA3"/>
    <property type="match status" value="1"/>
</dbReference>
<dbReference type="Proteomes" id="UP000231358">
    <property type="component" value="Unassembled WGS sequence"/>
</dbReference>
<evidence type="ECO:0000256" key="7">
    <source>
        <dbReference type="SAM" id="Phobius"/>
    </source>
</evidence>
<evidence type="ECO:0000256" key="1">
    <source>
        <dbReference type="ARBA" id="ARBA00004123"/>
    </source>
</evidence>
<feature type="transmembrane region" description="Helical" evidence="7">
    <location>
        <begin position="227"/>
        <end position="255"/>
    </location>
</feature>
<evidence type="ECO:0000256" key="6">
    <source>
        <dbReference type="SAM" id="MobiDB-lite"/>
    </source>
</evidence>
<evidence type="ECO:0000256" key="2">
    <source>
        <dbReference type="ARBA" id="ARBA00023015"/>
    </source>
</evidence>
<comment type="subcellular location">
    <subcellularLocation>
        <location evidence="1">Nucleus</location>
    </subcellularLocation>
</comment>
<evidence type="ECO:0008006" key="10">
    <source>
        <dbReference type="Google" id="ProtNLM"/>
    </source>
</evidence>
<dbReference type="GO" id="GO:0000981">
    <property type="term" value="F:DNA-binding transcription factor activity, RNA polymerase II-specific"/>
    <property type="evidence" value="ECO:0007669"/>
    <property type="project" value="InterPro"/>
</dbReference>
<feature type="compositionally biased region" description="Basic and acidic residues" evidence="6">
    <location>
        <begin position="66"/>
        <end position="77"/>
    </location>
</feature>
<protein>
    <recommendedName>
        <fullName evidence="10">C6 zinc finger domain protein</fullName>
    </recommendedName>
</protein>